<gene>
    <name evidence="1" type="ORF">HMPREF9498_01988</name>
</gene>
<accession>A0A125W5F8</accession>
<organism evidence="1 2">
    <name type="scientific">Enterococcus faecalis TX4248</name>
    <dbReference type="NCBI Taxonomy" id="749495"/>
    <lineage>
        <taxon>Bacteria</taxon>
        <taxon>Bacillati</taxon>
        <taxon>Bacillota</taxon>
        <taxon>Bacilli</taxon>
        <taxon>Lactobacillales</taxon>
        <taxon>Enterococcaceae</taxon>
        <taxon>Enterococcus</taxon>
    </lineage>
</organism>
<evidence type="ECO:0000313" key="2">
    <source>
        <dbReference type="Proteomes" id="UP000004846"/>
    </source>
</evidence>
<dbReference type="HOGENOM" id="CLU_2584304_0_0_9"/>
<evidence type="ECO:0000313" key="1">
    <source>
        <dbReference type="EMBL" id="EFM82376.1"/>
    </source>
</evidence>
<dbReference type="AlphaFoldDB" id="A0A125W5F8"/>
<protein>
    <submittedName>
        <fullName evidence="1">Uncharacterized protein</fullName>
    </submittedName>
</protein>
<dbReference type="EMBL" id="AEBR01000066">
    <property type="protein sequence ID" value="EFM82376.1"/>
    <property type="molecule type" value="Genomic_DNA"/>
</dbReference>
<name>A0A125W5F8_ENTFL</name>
<reference evidence="2" key="1">
    <citation type="submission" date="2010-07" db="EMBL/GenBank/DDBJ databases">
        <authorList>
            <person name="Weinstock G."/>
            <person name="Sodergren E."/>
            <person name="Clifton S."/>
            <person name="Fulton L."/>
            <person name="Fulton B."/>
            <person name="Courtney L."/>
            <person name="Fronick C."/>
            <person name="Harrison M."/>
            <person name="Strong C."/>
            <person name="Farmer C."/>
            <person name="Delahaunty K."/>
            <person name="Markovic C."/>
            <person name="Hall O."/>
            <person name="Minx P."/>
            <person name="Tomlinson C."/>
            <person name="Mitreva M."/>
            <person name="Hou S."/>
            <person name="Chen J."/>
            <person name="Wollam A."/>
            <person name="Pepin K.H."/>
            <person name="Johnson M."/>
            <person name="Bhonagiri V."/>
            <person name="Zhang X."/>
            <person name="Suruliraj S."/>
            <person name="Warren W."/>
            <person name="Chinwalla A."/>
            <person name="Mardis E.R."/>
            <person name="Wilson R.K."/>
        </authorList>
    </citation>
    <scope>NUCLEOTIDE SEQUENCE [LARGE SCALE GENOMIC DNA]</scope>
    <source>
        <strain evidence="2">TX4248</strain>
    </source>
</reference>
<comment type="caution">
    <text evidence="1">The sequence shown here is derived from an EMBL/GenBank/DDBJ whole genome shotgun (WGS) entry which is preliminary data.</text>
</comment>
<proteinExistence type="predicted"/>
<sequence>MKINVRIYLYQKVGVHMNTNFFPIKVYSLNYNLYSSRSKAFLTKKINNNQTVDPFYAVLNLREIKNIELRLSILDIDIDKYKSLDHAINRCKELMYMYK</sequence>
<dbReference type="Proteomes" id="UP000004846">
    <property type="component" value="Unassembled WGS sequence"/>
</dbReference>